<dbReference type="PANTHER" id="PTHR10458">
    <property type="entry name" value="PEPTIDE DEFORMYLASE"/>
    <property type="match status" value="1"/>
</dbReference>
<dbReference type="SUPFAM" id="SSF56420">
    <property type="entry name" value="Peptide deformylase"/>
    <property type="match status" value="1"/>
</dbReference>
<keyword evidence="5" id="KW-1185">Reference proteome</keyword>
<dbReference type="InterPro" id="IPR036821">
    <property type="entry name" value="Peptide_deformylase_sf"/>
</dbReference>
<comment type="similarity">
    <text evidence="1 3">Belongs to the polypeptide deformylase family.</text>
</comment>
<dbReference type="GO" id="GO:0042586">
    <property type="term" value="F:peptide deformylase activity"/>
    <property type="evidence" value="ECO:0007669"/>
    <property type="project" value="UniProtKB-EC"/>
</dbReference>
<dbReference type="GO" id="GO:0046872">
    <property type="term" value="F:metal ion binding"/>
    <property type="evidence" value="ECO:0007669"/>
    <property type="project" value="UniProtKB-KW"/>
</dbReference>
<evidence type="ECO:0000256" key="2">
    <source>
        <dbReference type="ARBA" id="ARBA00012175"/>
    </source>
</evidence>
<evidence type="ECO:0000256" key="1">
    <source>
        <dbReference type="ARBA" id="ARBA00010759"/>
    </source>
</evidence>
<dbReference type="EMBL" id="CAJHJT010000001">
    <property type="protein sequence ID" value="CAD6996549.1"/>
    <property type="molecule type" value="Genomic_DNA"/>
</dbReference>
<comment type="caution">
    <text evidence="4">The sequence shown here is derived from an EMBL/GenBank/DDBJ whole genome shotgun (WGS) entry which is preliminary data.</text>
</comment>
<protein>
    <recommendedName>
        <fullName evidence="2 3">Peptide deformylase</fullName>
        <ecNumber evidence="2 3">3.5.1.88</ecNumber>
    </recommendedName>
</protein>
<dbReference type="EC" id="3.5.1.88" evidence="2 3"/>
<dbReference type="PRINTS" id="PR01576">
    <property type="entry name" value="PDEFORMYLASE"/>
</dbReference>
<evidence type="ECO:0000313" key="4">
    <source>
        <dbReference type="EMBL" id="CAD6996549.1"/>
    </source>
</evidence>
<accession>A0A811UCC6</accession>
<reference evidence="4" key="1">
    <citation type="submission" date="2020-11" db="EMBL/GenBank/DDBJ databases">
        <authorList>
            <person name="Whitehead M."/>
        </authorList>
    </citation>
    <scope>NUCLEOTIDE SEQUENCE</scope>
    <source>
        <strain evidence="4">EGII</strain>
    </source>
</reference>
<dbReference type="NCBIfam" id="TIGR00079">
    <property type="entry name" value="pept_deformyl"/>
    <property type="match status" value="1"/>
</dbReference>
<organism evidence="4 5">
    <name type="scientific">Ceratitis capitata</name>
    <name type="common">Mediterranean fruit fly</name>
    <name type="synonym">Tephritis capitata</name>
    <dbReference type="NCBI Taxonomy" id="7213"/>
    <lineage>
        <taxon>Eukaryota</taxon>
        <taxon>Metazoa</taxon>
        <taxon>Ecdysozoa</taxon>
        <taxon>Arthropoda</taxon>
        <taxon>Hexapoda</taxon>
        <taxon>Insecta</taxon>
        <taxon>Pterygota</taxon>
        <taxon>Neoptera</taxon>
        <taxon>Endopterygota</taxon>
        <taxon>Diptera</taxon>
        <taxon>Brachycera</taxon>
        <taxon>Muscomorpha</taxon>
        <taxon>Tephritoidea</taxon>
        <taxon>Tephritidae</taxon>
        <taxon>Ceratitis</taxon>
        <taxon>Ceratitis</taxon>
    </lineage>
</organism>
<keyword evidence="3" id="KW-0378">Hydrolase</keyword>
<dbReference type="Gene3D" id="3.90.45.10">
    <property type="entry name" value="Peptide deformylase"/>
    <property type="match status" value="1"/>
</dbReference>
<evidence type="ECO:0000313" key="5">
    <source>
        <dbReference type="Proteomes" id="UP000606786"/>
    </source>
</evidence>
<proteinExistence type="inferred from homology"/>
<dbReference type="PANTHER" id="PTHR10458:SF22">
    <property type="entry name" value="PEPTIDE DEFORMYLASE"/>
    <property type="match status" value="1"/>
</dbReference>
<keyword evidence="3" id="KW-0479">Metal-binding</keyword>
<dbReference type="AlphaFoldDB" id="A0A811UCC6"/>
<dbReference type="CDD" id="cd00487">
    <property type="entry name" value="Pep_deformylase"/>
    <property type="match status" value="1"/>
</dbReference>
<evidence type="ECO:0000256" key="3">
    <source>
        <dbReference type="RuleBase" id="RU362111"/>
    </source>
</evidence>
<dbReference type="Pfam" id="PF01327">
    <property type="entry name" value="Pep_deformylase"/>
    <property type="match status" value="1"/>
</dbReference>
<sequence>MDVQLEDVESGLAGHESTGEFCMINPEIIELSDEQIILKEGCLSIPEQNYEIRRPKYLTVKYKDLNNEGQMLKAGGWLARCIQHEIDHLNGILYIRHLSKLKYDIAMKKAQRVRGAMSNEDLELLRFYYEEGIDCTLTESEEEKEVKEEKETYLLRQPSQKRLAWEDLKKIREYLDANISKMIVSGK</sequence>
<gene>
    <name evidence="4" type="ORF">CCAP1982_LOCUS5217</name>
</gene>
<dbReference type="InterPro" id="IPR023635">
    <property type="entry name" value="Peptide_deformylase"/>
</dbReference>
<comment type="function">
    <text evidence="3">Removes the formyl group from the N-terminal Met of newly synthesized proteins.</text>
</comment>
<dbReference type="GO" id="GO:0006412">
    <property type="term" value="P:translation"/>
    <property type="evidence" value="ECO:0007669"/>
    <property type="project" value="UniProtKB-KW"/>
</dbReference>
<dbReference type="Proteomes" id="UP000606786">
    <property type="component" value="Unassembled WGS sequence"/>
</dbReference>
<name>A0A811UCC6_CERCA</name>
<comment type="catalytic activity">
    <reaction evidence="3">
        <text>N-terminal N-formyl-L-methionyl-[peptide] + H2O = N-terminal L-methionyl-[peptide] + formate</text>
        <dbReference type="Rhea" id="RHEA:24420"/>
        <dbReference type="Rhea" id="RHEA-COMP:10639"/>
        <dbReference type="Rhea" id="RHEA-COMP:10640"/>
        <dbReference type="ChEBI" id="CHEBI:15377"/>
        <dbReference type="ChEBI" id="CHEBI:15740"/>
        <dbReference type="ChEBI" id="CHEBI:49298"/>
        <dbReference type="ChEBI" id="CHEBI:64731"/>
        <dbReference type="EC" id="3.5.1.88"/>
    </reaction>
</comment>
<keyword evidence="3" id="KW-0648">Protein biosynthesis</keyword>